<evidence type="ECO:0000313" key="3">
    <source>
        <dbReference type="EMBL" id="KXS17467.1"/>
    </source>
</evidence>
<feature type="region of interest" description="Disordered" evidence="1">
    <location>
        <begin position="1"/>
        <end position="53"/>
    </location>
</feature>
<protein>
    <recommendedName>
        <fullName evidence="2">Glyoxalase-like domain-containing protein</fullName>
    </recommendedName>
</protein>
<evidence type="ECO:0000256" key="1">
    <source>
        <dbReference type="SAM" id="MobiDB-lite"/>
    </source>
</evidence>
<proteinExistence type="predicted"/>
<dbReference type="Pfam" id="PF18029">
    <property type="entry name" value="Glyoxalase_6"/>
    <property type="match status" value="1"/>
</dbReference>
<dbReference type="PANTHER" id="PTHR35587">
    <property type="entry name" value="EXPRESSED PROTEIN"/>
    <property type="match status" value="1"/>
</dbReference>
<organism evidence="3 4">
    <name type="scientific">Gonapodya prolifera (strain JEL478)</name>
    <name type="common">Monoblepharis prolifera</name>
    <dbReference type="NCBI Taxonomy" id="1344416"/>
    <lineage>
        <taxon>Eukaryota</taxon>
        <taxon>Fungi</taxon>
        <taxon>Fungi incertae sedis</taxon>
        <taxon>Chytridiomycota</taxon>
        <taxon>Chytridiomycota incertae sedis</taxon>
        <taxon>Monoblepharidomycetes</taxon>
        <taxon>Monoblepharidales</taxon>
        <taxon>Gonapodyaceae</taxon>
        <taxon>Gonapodya</taxon>
    </lineage>
</organism>
<dbReference type="EMBL" id="KQ965746">
    <property type="protein sequence ID" value="KXS17467.1"/>
    <property type="molecule type" value="Genomic_DNA"/>
</dbReference>
<reference evidence="3 4" key="1">
    <citation type="journal article" date="2015" name="Genome Biol. Evol.">
        <title>Phylogenomic analyses indicate that early fungi evolved digesting cell walls of algal ancestors of land plants.</title>
        <authorList>
            <person name="Chang Y."/>
            <person name="Wang S."/>
            <person name="Sekimoto S."/>
            <person name="Aerts A.L."/>
            <person name="Choi C."/>
            <person name="Clum A."/>
            <person name="LaButti K.M."/>
            <person name="Lindquist E.A."/>
            <person name="Yee Ngan C."/>
            <person name="Ohm R.A."/>
            <person name="Salamov A.A."/>
            <person name="Grigoriev I.V."/>
            <person name="Spatafora J.W."/>
            <person name="Berbee M.L."/>
        </authorList>
    </citation>
    <scope>NUCLEOTIDE SEQUENCE [LARGE SCALE GENOMIC DNA]</scope>
    <source>
        <strain evidence="3 4">JEL478</strain>
    </source>
</reference>
<evidence type="ECO:0000313" key="4">
    <source>
        <dbReference type="Proteomes" id="UP000070544"/>
    </source>
</evidence>
<sequence length="234" mass="25263">MSDTERAPSPSSKSQPSGRNRQPRETPVMPPRVDAPASPTAQTNNQALSQPIQKQTAMVAPGVNQGMPTVDPGQLQTSLPAVQPAAPRGKGNTLKLRLDINLEVDVQLKARVHGDITLSLFLAIVTIICNDIPQALSFYVGQLGFVVKQADTERDRAAVGNQGGDSVLMQIETDDWNTLYEKLKTMGAAFVGEHPRDEGDYRAATIRDPMGNLVCVIEKTTTTLGRVFAKDIGF</sequence>
<dbReference type="Gene3D" id="3.10.180.10">
    <property type="entry name" value="2,3-Dihydroxybiphenyl 1,2-Dioxygenase, domain 1"/>
    <property type="match status" value="1"/>
</dbReference>
<dbReference type="SUPFAM" id="SSF54593">
    <property type="entry name" value="Glyoxalase/Bleomycin resistance protein/Dihydroxybiphenyl dioxygenase"/>
    <property type="match status" value="1"/>
</dbReference>
<dbReference type="Proteomes" id="UP000070544">
    <property type="component" value="Unassembled WGS sequence"/>
</dbReference>
<dbReference type="OrthoDB" id="2873061at2759"/>
<keyword evidence="4" id="KW-1185">Reference proteome</keyword>
<evidence type="ECO:0000259" key="2">
    <source>
        <dbReference type="Pfam" id="PF18029"/>
    </source>
</evidence>
<feature type="compositionally biased region" description="Polar residues" evidence="1">
    <location>
        <begin position="7"/>
        <end position="20"/>
    </location>
</feature>
<dbReference type="InterPro" id="IPR029068">
    <property type="entry name" value="Glyas_Bleomycin-R_OHBP_Dase"/>
</dbReference>
<dbReference type="InterPro" id="IPR041581">
    <property type="entry name" value="Glyoxalase_6"/>
</dbReference>
<feature type="domain" description="Glyoxalase-like" evidence="2">
    <location>
        <begin position="125"/>
        <end position="217"/>
    </location>
</feature>
<dbReference type="AlphaFoldDB" id="A0A139AL11"/>
<feature type="compositionally biased region" description="Polar residues" evidence="1">
    <location>
        <begin position="39"/>
        <end position="53"/>
    </location>
</feature>
<dbReference type="PANTHER" id="PTHR35587:SF4">
    <property type="match status" value="1"/>
</dbReference>
<name>A0A139AL11_GONPJ</name>
<gene>
    <name evidence="3" type="ORF">M427DRAFT_30298</name>
</gene>
<dbReference type="STRING" id="1344416.A0A139AL11"/>
<accession>A0A139AL11</accession>